<feature type="compositionally biased region" description="Polar residues" evidence="2">
    <location>
        <begin position="479"/>
        <end position="516"/>
    </location>
</feature>
<feature type="compositionally biased region" description="Basic and acidic residues" evidence="2">
    <location>
        <begin position="699"/>
        <end position="709"/>
    </location>
</feature>
<keyword evidence="1" id="KW-0175">Coiled coil</keyword>
<feature type="region of interest" description="Disordered" evidence="2">
    <location>
        <begin position="372"/>
        <end position="462"/>
    </location>
</feature>
<gene>
    <name evidence="3" type="ORF">M9Y10_035111</name>
</gene>
<organism evidence="3 4">
    <name type="scientific">Tritrichomonas musculus</name>
    <dbReference type="NCBI Taxonomy" id="1915356"/>
    <lineage>
        <taxon>Eukaryota</taxon>
        <taxon>Metamonada</taxon>
        <taxon>Parabasalia</taxon>
        <taxon>Tritrichomonadida</taxon>
        <taxon>Tritrichomonadidae</taxon>
        <taxon>Tritrichomonas</taxon>
    </lineage>
</organism>
<evidence type="ECO:0000256" key="2">
    <source>
        <dbReference type="SAM" id="MobiDB-lite"/>
    </source>
</evidence>
<feature type="region of interest" description="Disordered" evidence="2">
    <location>
        <begin position="558"/>
        <end position="709"/>
    </location>
</feature>
<dbReference type="PANTHER" id="PTHR47026:SF2">
    <property type="entry name" value="FLAGELLAR ASSOCIATED PROTEIN"/>
    <property type="match status" value="1"/>
</dbReference>
<accession>A0ABR2KGU4</accession>
<feature type="compositionally biased region" description="Pro residues" evidence="2">
    <location>
        <begin position="60"/>
        <end position="69"/>
    </location>
</feature>
<feature type="compositionally biased region" description="Polar residues" evidence="2">
    <location>
        <begin position="436"/>
        <end position="453"/>
    </location>
</feature>
<name>A0ABR2KGU4_9EUKA</name>
<reference evidence="3 4" key="1">
    <citation type="submission" date="2024-04" db="EMBL/GenBank/DDBJ databases">
        <title>Tritrichomonas musculus Genome.</title>
        <authorList>
            <person name="Alves-Ferreira E."/>
            <person name="Grigg M."/>
            <person name="Lorenzi H."/>
            <person name="Galac M."/>
        </authorList>
    </citation>
    <scope>NUCLEOTIDE SEQUENCE [LARGE SCALE GENOMIC DNA]</scope>
    <source>
        <strain evidence="3 4">EAF2021</strain>
    </source>
</reference>
<proteinExistence type="predicted"/>
<protein>
    <submittedName>
        <fullName evidence="3">Uncharacterized protein</fullName>
    </submittedName>
</protein>
<feature type="compositionally biased region" description="Basic and acidic residues" evidence="2">
    <location>
        <begin position="674"/>
        <end position="686"/>
    </location>
</feature>
<feature type="compositionally biased region" description="Basic residues" evidence="2">
    <location>
        <begin position="391"/>
        <end position="400"/>
    </location>
</feature>
<feature type="compositionally biased region" description="Basic and acidic residues" evidence="2">
    <location>
        <begin position="418"/>
        <end position="428"/>
    </location>
</feature>
<feature type="compositionally biased region" description="Basic and acidic residues" evidence="2">
    <location>
        <begin position="580"/>
        <end position="592"/>
    </location>
</feature>
<dbReference type="EMBL" id="JAPFFF010000005">
    <property type="protein sequence ID" value="KAK8890336.1"/>
    <property type="molecule type" value="Genomic_DNA"/>
</dbReference>
<feature type="coiled-coil region" evidence="1">
    <location>
        <begin position="256"/>
        <end position="303"/>
    </location>
</feature>
<feature type="compositionally biased region" description="Basic and acidic residues" evidence="2">
    <location>
        <begin position="622"/>
        <end position="648"/>
    </location>
</feature>
<feature type="compositionally biased region" description="Basic and acidic residues" evidence="2">
    <location>
        <begin position="376"/>
        <end position="390"/>
    </location>
</feature>
<feature type="compositionally biased region" description="Acidic residues" evidence="2">
    <location>
        <begin position="593"/>
        <end position="602"/>
    </location>
</feature>
<feature type="compositionally biased region" description="Low complexity" evidence="2">
    <location>
        <begin position="1"/>
        <end position="20"/>
    </location>
</feature>
<feature type="compositionally biased region" description="Polar residues" evidence="2">
    <location>
        <begin position="160"/>
        <end position="174"/>
    </location>
</feature>
<comment type="caution">
    <text evidence="3">The sequence shown here is derived from an EMBL/GenBank/DDBJ whole genome shotgun (WGS) entry which is preliminary data.</text>
</comment>
<evidence type="ECO:0000256" key="1">
    <source>
        <dbReference type="SAM" id="Coils"/>
    </source>
</evidence>
<feature type="region of interest" description="Disordered" evidence="2">
    <location>
        <begin position="1"/>
        <end position="93"/>
    </location>
</feature>
<keyword evidence="4" id="KW-1185">Reference proteome</keyword>
<feature type="compositionally biased region" description="Low complexity" evidence="2">
    <location>
        <begin position="526"/>
        <end position="544"/>
    </location>
</feature>
<sequence>MRQNARPNSSISPRNPSFSSVKHKTFRYVPRSINQSKTRKISTESPPKAEEKKKRITQPKQPPPEPPIPSYLHKKKSDIQQTPRSKPLKHKEQLLRDPSCIALREHFFENGDFENYDDDKLKILLEHLREYSSYSALYREYDDAERADELQERIKEELQVRSTNISQEKNQDNNGEGRLNKELQKIQDELEGFDDQTNVKLEQLEIVLQEKIDIFEKKWRDEMPAKYRKPSTKLITIYDVERKLGLNKDFEKAKLVKAEAEQLEAIEMEKAQKQLNHDYSIARKKLDDKLNEERQQLIEVRNHRRAVLESRLKVVKSNLANRDTVVTMKQNESLRPKENIFDPTSRSPVAGGGAAINRRDYSFKSFNLLPPLLPPNDEKVREKSEKEIKEQRRKNKKFIMRIKEKEREADESEMSFSSKDDWDRDLDRLNNQNNNSALNTKRYSPKSRASTSLSKKRSEPSEKIEKEFNEFLFNQLSEKSNDKTSTTTIETGSKMNKTNNSLIFSGNFESNTSTLTKNDETESKSSKSNQLSSSISSHQNQDQNQTSLLDNVNADTTNKILNSDQVNSSISKDYSGNDGEQEKDQSTEKESIDQETFDDFSEDIDKTESEKKVENTDENSSENDKESSSKNNSENEDKKDKINLDKSNDLSSLADILSFQSSTSNKNLDEDDSKNEKTQSDNEIKNNSETFNLTQTKSFKADKNKKDKK</sequence>
<feature type="compositionally biased region" description="Basic and acidic residues" evidence="2">
    <location>
        <begin position="603"/>
        <end position="615"/>
    </location>
</feature>
<dbReference type="PANTHER" id="PTHR47026">
    <property type="entry name" value="PIGMENTOSA GTPASE REGULATOR-LIKE PROTEIN, PUTATIVE-RELATED"/>
    <property type="match status" value="1"/>
</dbReference>
<feature type="compositionally biased region" description="Polar residues" evidence="2">
    <location>
        <begin position="558"/>
        <end position="574"/>
    </location>
</feature>
<evidence type="ECO:0000313" key="3">
    <source>
        <dbReference type="EMBL" id="KAK8890336.1"/>
    </source>
</evidence>
<evidence type="ECO:0000313" key="4">
    <source>
        <dbReference type="Proteomes" id="UP001470230"/>
    </source>
</evidence>
<feature type="region of interest" description="Disordered" evidence="2">
    <location>
        <begin position="158"/>
        <end position="178"/>
    </location>
</feature>
<dbReference type="Proteomes" id="UP001470230">
    <property type="component" value="Unassembled WGS sequence"/>
</dbReference>
<feature type="compositionally biased region" description="Polar residues" evidence="2">
    <location>
        <begin position="687"/>
        <end position="696"/>
    </location>
</feature>
<feature type="region of interest" description="Disordered" evidence="2">
    <location>
        <begin position="479"/>
        <end position="544"/>
    </location>
</feature>